<dbReference type="GO" id="GO:0016405">
    <property type="term" value="F:CoA-ligase activity"/>
    <property type="evidence" value="ECO:0007669"/>
    <property type="project" value="TreeGrafter"/>
</dbReference>
<reference evidence="4" key="2">
    <citation type="submission" date="2020-02" db="EMBL/GenBank/DDBJ databases">
        <authorList>
            <person name="Gilchrist C.L.M."/>
            <person name="Chooi Y.-H."/>
        </authorList>
    </citation>
    <scope>NUCLEOTIDE SEQUENCE</scope>
    <source>
        <strain evidence="4">MST-FP2251</strain>
    </source>
</reference>
<evidence type="ECO:0000259" key="2">
    <source>
        <dbReference type="Pfam" id="PF00501"/>
    </source>
</evidence>
<dbReference type="InterPro" id="IPR042099">
    <property type="entry name" value="ANL_N_sf"/>
</dbReference>
<dbReference type="Gene3D" id="3.30.300.30">
    <property type="match status" value="1"/>
</dbReference>
<dbReference type="SUPFAM" id="SSF56801">
    <property type="entry name" value="Acetyl-CoA synthetase-like"/>
    <property type="match status" value="1"/>
</dbReference>
<dbReference type="InterPro" id="IPR000873">
    <property type="entry name" value="AMP-dep_synth/lig_dom"/>
</dbReference>
<keyword evidence="5" id="KW-1185">Reference proteome</keyword>
<feature type="transmembrane region" description="Helical" evidence="1">
    <location>
        <begin position="84"/>
        <end position="107"/>
    </location>
</feature>
<dbReference type="InterPro" id="IPR020845">
    <property type="entry name" value="AMP-binding_CS"/>
</dbReference>
<evidence type="ECO:0008006" key="6">
    <source>
        <dbReference type="Google" id="ProtNLM"/>
    </source>
</evidence>
<keyword evidence="1" id="KW-0812">Transmembrane</keyword>
<reference evidence="4" key="1">
    <citation type="journal article" date="2019" name="Beilstein J. Org. Chem.">
        <title>Nanangenines: drimane sesquiterpenoids as the dominant metabolite cohort of a novel Australian fungus, Aspergillus nanangensis.</title>
        <authorList>
            <person name="Lacey H.J."/>
            <person name="Gilchrist C.L.M."/>
            <person name="Crombie A."/>
            <person name="Kalaitzis J.A."/>
            <person name="Vuong D."/>
            <person name="Rutledge P.J."/>
            <person name="Turner P."/>
            <person name="Pitt J.I."/>
            <person name="Lacey E."/>
            <person name="Chooi Y.H."/>
            <person name="Piggott A.M."/>
        </authorList>
    </citation>
    <scope>NUCLEOTIDE SEQUENCE</scope>
    <source>
        <strain evidence="4">MST-FP2251</strain>
    </source>
</reference>
<keyword evidence="1" id="KW-1133">Transmembrane helix</keyword>
<protein>
    <recommendedName>
        <fullName evidence="6">Acetyl-CoA synthetase-like protein</fullName>
    </recommendedName>
</protein>
<name>A0AAD4CM69_ASPNN</name>
<dbReference type="PANTHER" id="PTHR24096">
    <property type="entry name" value="LONG-CHAIN-FATTY-ACID--COA LIGASE"/>
    <property type="match status" value="1"/>
</dbReference>
<evidence type="ECO:0000313" key="5">
    <source>
        <dbReference type="Proteomes" id="UP001194746"/>
    </source>
</evidence>
<dbReference type="AlphaFoldDB" id="A0AAD4CM69"/>
<dbReference type="Proteomes" id="UP001194746">
    <property type="component" value="Unassembled WGS sequence"/>
</dbReference>
<dbReference type="PROSITE" id="PS00455">
    <property type="entry name" value="AMP_BINDING"/>
    <property type="match status" value="1"/>
</dbReference>
<feature type="transmembrane region" description="Helical" evidence="1">
    <location>
        <begin position="288"/>
        <end position="311"/>
    </location>
</feature>
<evidence type="ECO:0000259" key="3">
    <source>
        <dbReference type="Pfam" id="PF13193"/>
    </source>
</evidence>
<dbReference type="InterPro" id="IPR025110">
    <property type="entry name" value="AMP-bd_C"/>
</dbReference>
<evidence type="ECO:0000313" key="4">
    <source>
        <dbReference type="EMBL" id="KAF9889084.1"/>
    </source>
</evidence>
<dbReference type="Pfam" id="PF00501">
    <property type="entry name" value="AMP-binding"/>
    <property type="match status" value="1"/>
</dbReference>
<comment type="caution">
    <text evidence="4">The sequence shown here is derived from an EMBL/GenBank/DDBJ whole genome shotgun (WGS) entry which is preliminary data.</text>
</comment>
<dbReference type="InterPro" id="IPR045851">
    <property type="entry name" value="AMP-bd_C_sf"/>
</dbReference>
<feature type="domain" description="AMP-binding enzyme C-terminal" evidence="3">
    <location>
        <begin position="479"/>
        <end position="553"/>
    </location>
</feature>
<dbReference type="Gene3D" id="3.40.50.12780">
    <property type="entry name" value="N-terminal domain of ligase-like"/>
    <property type="match status" value="1"/>
</dbReference>
<sequence>MSSSEVVVQSPCQIDIPAIDIVTYVFQSGTPRTRDTPQFFDADVPSRCFSLSQAELYVKRLARGLQKLGLEKGDKVLLYAGNHLFFPVLLWGVIASGCVFTAVNPAASETELEYQLRDSDARLLITHPGGVGTATAVAGRVGLPQDRIYIFEDIPGTGKAHSANSWLQLWCSPSEIQGWEWERMSSLAEAQSTTAILNYSSGTTGPPKGVEISHYNAVANSLQLIHKRSLFADTPEARGRQSRLRTTGERWLAALPMYHAYGQTYFCMSVARIGAKVFIMQKFNLSKFLLYLDIYRITFLSAVPVILVMMAKHPHPGNFNLTAIENVTTGSAPLNPEIGRTIERLYLRDGVTVKQGLGMTECTCSLTGFALDDIADPRSVGWLNANCRIKIVPVEDEAFAGSVPPGVVVGELWAAGPNVMKGYYKRPQETASSILYDNDEVRWLRTGDIGYVDSNGHVYLVDRLKELIKVKGLQVSPAELELALLAHPGVADAAVVGAKIDDAEYPRAFVVRKDPTITGRELENLVKSRFAQHKWLSGGVVFVDLIPRTASGKVMRRVLAANLQAKL</sequence>
<dbReference type="PANTHER" id="PTHR24096:SF424">
    <property type="entry name" value="ACETYL-COA SYNTHETASE-LIKE PROTEIN-RELATED"/>
    <property type="match status" value="1"/>
</dbReference>
<keyword evidence="1" id="KW-0472">Membrane</keyword>
<organism evidence="4 5">
    <name type="scientific">Aspergillus nanangensis</name>
    <dbReference type="NCBI Taxonomy" id="2582783"/>
    <lineage>
        <taxon>Eukaryota</taxon>
        <taxon>Fungi</taxon>
        <taxon>Dikarya</taxon>
        <taxon>Ascomycota</taxon>
        <taxon>Pezizomycotina</taxon>
        <taxon>Eurotiomycetes</taxon>
        <taxon>Eurotiomycetidae</taxon>
        <taxon>Eurotiales</taxon>
        <taxon>Aspergillaceae</taxon>
        <taxon>Aspergillus</taxon>
        <taxon>Aspergillus subgen. Circumdati</taxon>
    </lineage>
</organism>
<evidence type="ECO:0000256" key="1">
    <source>
        <dbReference type="SAM" id="Phobius"/>
    </source>
</evidence>
<dbReference type="Pfam" id="PF13193">
    <property type="entry name" value="AMP-binding_C"/>
    <property type="match status" value="1"/>
</dbReference>
<gene>
    <name evidence="4" type="ORF">FE257_008061</name>
</gene>
<dbReference type="EMBL" id="VCAU01000040">
    <property type="protein sequence ID" value="KAF9889084.1"/>
    <property type="molecule type" value="Genomic_DNA"/>
</dbReference>
<accession>A0AAD4CM69</accession>
<feature type="domain" description="AMP-dependent synthetase/ligase" evidence="2">
    <location>
        <begin position="46"/>
        <end position="424"/>
    </location>
</feature>
<proteinExistence type="predicted"/>